<evidence type="ECO:0000256" key="8">
    <source>
        <dbReference type="ARBA" id="ARBA00022917"/>
    </source>
</evidence>
<dbReference type="OrthoDB" id="276063at2759"/>
<keyword evidence="6 11" id="KW-0479">Metal-binding</keyword>
<dbReference type="InterPro" id="IPR023635">
    <property type="entry name" value="Peptide_deformylase"/>
</dbReference>
<feature type="compositionally biased region" description="Low complexity" evidence="12">
    <location>
        <begin position="82"/>
        <end position="99"/>
    </location>
</feature>
<comment type="subcellular location">
    <subcellularLocation>
        <location evidence="1 11">Plastid</location>
        <location evidence="1 11">Chloroplast</location>
    </subcellularLocation>
</comment>
<organism evidence="13 14">
    <name type="scientific">Bathycoccus prasinos</name>
    <dbReference type="NCBI Taxonomy" id="41875"/>
    <lineage>
        <taxon>Eukaryota</taxon>
        <taxon>Viridiplantae</taxon>
        <taxon>Chlorophyta</taxon>
        <taxon>Mamiellophyceae</taxon>
        <taxon>Mamiellales</taxon>
        <taxon>Bathycoccaceae</taxon>
        <taxon>Bathycoccus</taxon>
    </lineage>
</organism>
<comment type="similarity">
    <text evidence="2 11">Belongs to the polypeptide deformylase family.</text>
</comment>
<keyword evidence="14" id="KW-1185">Reference proteome</keyword>
<dbReference type="FunFam" id="3.90.45.10:FF:000006">
    <property type="entry name" value="Peptide deformylase"/>
    <property type="match status" value="1"/>
</dbReference>
<proteinExistence type="inferred from homology"/>
<dbReference type="PRINTS" id="PR01576">
    <property type="entry name" value="PDEFORMYLASE"/>
</dbReference>
<protein>
    <recommendedName>
        <fullName evidence="3 11">Peptide deformylase</fullName>
        <ecNumber evidence="3 11">3.5.1.88</ecNumber>
    </recommendedName>
</protein>
<dbReference type="STRING" id="41875.K8FE80"/>
<dbReference type="PANTHER" id="PTHR10458">
    <property type="entry name" value="PEPTIDE DEFORMYLASE"/>
    <property type="match status" value="1"/>
</dbReference>
<evidence type="ECO:0000313" key="14">
    <source>
        <dbReference type="Proteomes" id="UP000198341"/>
    </source>
</evidence>
<dbReference type="GO" id="GO:0009507">
    <property type="term" value="C:chloroplast"/>
    <property type="evidence" value="ECO:0007669"/>
    <property type="project" value="UniProtKB-SubCell"/>
</dbReference>
<evidence type="ECO:0000256" key="10">
    <source>
        <dbReference type="ARBA" id="ARBA00023004"/>
    </source>
</evidence>
<dbReference type="RefSeq" id="XP_007511928.1">
    <property type="nucleotide sequence ID" value="XM_007511866.1"/>
</dbReference>
<dbReference type="EMBL" id="FO082272">
    <property type="protein sequence ID" value="CCO66016.1"/>
    <property type="molecule type" value="Genomic_DNA"/>
</dbReference>
<keyword evidence="8 11" id="KW-0648">Protein biosynthesis</keyword>
<dbReference type="SUPFAM" id="SSF56420">
    <property type="entry name" value="Peptide deformylase"/>
    <property type="match status" value="1"/>
</dbReference>
<feature type="compositionally biased region" description="Low complexity" evidence="12">
    <location>
        <begin position="52"/>
        <end position="73"/>
    </location>
</feature>
<evidence type="ECO:0000256" key="6">
    <source>
        <dbReference type="ARBA" id="ARBA00022723"/>
    </source>
</evidence>
<dbReference type="NCBIfam" id="TIGR00079">
    <property type="entry name" value="pept_deformyl"/>
    <property type="match status" value="1"/>
</dbReference>
<dbReference type="Gene3D" id="3.90.45.10">
    <property type="entry name" value="Peptide deformylase"/>
    <property type="match status" value="1"/>
</dbReference>
<name>K8FE80_9CHLO</name>
<evidence type="ECO:0000256" key="4">
    <source>
        <dbReference type="ARBA" id="ARBA00022528"/>
    </source>
</evidence>
<evidence type="ECO:0000256" key="9">
    <source>
        <dbReference type="ARBA" id="ARBA00022946"/>
    </source>
</evidence>
<dbReference type="GeneID" id="19014509"/>
<evidence type="ECO:0000313" key="13">
    <source>
        <dbReference type="EMBL" id="CCO66016.1"/>
    </source>
</evidence>
<dbReference type="Pfam" id="PF01327">
    <property type="entry name" value="Pep_deformylase"/>
    <property type="match status" value="1"/>
</dbReference>
<dbReference type="GO" id="GO:0006412">
    <property type="term" value="P:translation"/>
    <property type="evidence" value="ECO:0007669"/>
    <property type="project" value="UniProtKB-KW"/>
</dbReference>
<keyword evidence="7 11" id="KW-0378">Hydrolase</keyword>
<gene>
    <name evidence="13" type="ORF">Bathy07g00190</name>
</gene>
<keyword evidence="9 11" id="KW-0809">Transit peptide</keyword>
<dbReference type="CDD" id="cd00487">
    <property type="entry name" value="Pep_deformylase"/>
    <property type="match status" value="1"/>
</dbReference>
<dbReference type="GO" id="GO:0046872">
    <property type="term" value="F:metal ion binding"/>
    <property type="evidence" value="ECO:0007669"/>
    <property type="project" value="UniProtKB-KW"/>
</dbReference>
<dbReference type="PANTHER" id="PTHR10458:SF22">
    <property type="entry name" value="PEPTIDE DEFORMYLASE"/>
    <property type="match status" value="1"/>
</dbReference>
<dbReference type="HAMAP" id="MF_00163">
    <property type="entry name" value="Pep_deformylase"/>
    <property type="match status" value="1"/>
</dbReference>
<feature type="region of interest" description="Disordered" evidence="12">
    <location>
        <begin position="21"/>
        <end position="102"/>
    </location>
</feature>
<keyword evidence="5 11" id="KW-0934">Plastid</keyword>
<feature type="compositionally biased region" description="Low complexity" evidence="12">
    <location>
        <begin position="21"/>
        <end position="39"/>
    </location>
</feature>
<evidence type="ECO:0000256" key="2">
    <source>
        <dbReference type="ARBA" id="ARBA00010759"/>
    </source>
</evidence>
<evidence type="ECO:0000256" key="7">
    <source>
        <dbReference type="ARBA" id="ARBA00022801"/>
    </source>
</evidence>
<evidence type="ECO:0000256" key="3">
    <source>
        <dbReference type="ARBA" id="ARBA00012175"/>
    </source>
</evidence>
<evidence type="ECO:0000256" key="5">
    <source>
        <dbReference type="ARBA" id="ARBA00022640"/>
    </source>
</evidence>
<dbReference type="InterPro" id="IPR036821">
    <property type="entry name" value="Peptide_deformylase_sf"/>
</dbReference>
<keyword evidence="4 11" id="KW-0150">Chloroplast</keyword>
<sequence>MRACTSNLAFVCAARRASTSYASTTTSASTSSRTSPSCRGRSKTSVRTVAFSSSSSSSSSSTTSSSSSSSSSSPAAPPPLVNNKTNQNINNNNNNNNSNIRRSSKVVANARKGMLFNSEMDDIRRDAKPAEPVKFTLPLSIKLYPSKCLRAENEPVTVFDDNLKELSKEMFKIMYETVGCGLAAPQVGVNYRLMVYNEAGAPGEGKEVVLVNPKISKFSKQKDFFEEGCLSFPKIYAEVERPMGVKIEAQDVEGNKFKMTLEGFEARVFQHEYDHLDGVLFHDRMSSSVVGDIRSDLDKLIEDFSDDEKAI</sequence>
<dbReference type="GO" id="GO:0042586">
    <property type="term" value="F:peptide deformylase activity"/>
    <property type="evidence" value="ECO:0007669"/>
    <property type="project" value="UniProtKB-EC"/>
</dbReference>
<evidence type="ECO:0000256" key="12">
    <source>
        <dbReference type="SAM" id="MobiDB-lite"/>
    </source>
</evidence>
<comment type="catalytic activity">
    <reaction evidence="11">
        <text>N-terminal N-formyl-L-methionyl-[peptide] + H2O = N-terminal L-methionyl-[peptide] + formate</text>
        <dbReference type="Rhea" id="RHEA:24420"/>
        <dbReference type="Rhea" id="RHEA-COMP:10639"/>
        <dbReference type="Rhea" id="RHEA-COMP:10640"/>
        <dbReference type="ChEBI" id="CHEBI:15377"/>
        <dbReference type="ChEBI" id="CHEBI:15740"/>
        <dbReference type="ChEBI" id="CHEBI:49298"/>
        <dbReference type="ChEBI" id="CHEBI:64731"/>
        <dbReference type="EC" id="3.5.1.88"/>
    </reaction>
</comment>
<dbReference type="Proteomes" id="UP000198341">
    <property type="component" value="Chromosome 7"/>
</dbReference>
<dbReference type="eggNOG" id="KOG3137">
    <property type="taxonomic scope" value="Eukaryota"/>
</dbReference>
<dbReference type="NCBIfam" id="NF001159">
    <property type="entry name" value="PRK00150.1-3"/>
    <property type="match status" value="1"/>
</dbReference>
<dbReference type="KEGG" id="bpg:Bathy07g00190"/>
<keyword evidence="10" id="KW-0408">Iron</keyword>
<evidence type="ECO:0000256" key="1">
    <source>
        <dbReference type="ARBA" id="ARBA00004229"/>
    </source>
</evidence>
<accession>K8FE80</accession>
<dbReference type="EC" id="3.5.1.88" evidence="3 11"/>
<dbReference type="AlphaFoldDB" id="K8FE80"/>
<reference evidence="13 14" key="1">
    <citation type="submission" date="2011-10" db="EMBL/GenBank/DDBJ databases">
        <authorList>
            <person name="Genoscope - CEA"/>
        </authorList>
    </citation>
    <scope>NUCLEOTIDE SEQUENCE [LARGE SCALE GENOMIC DNA]</scope>
    <source>
        <strain evidence="13 14">RCC 1105</strain>
    </source>
</reference>
<evidence type="ECO:0000256" key="11">
    <source>
        <dbReference type="RuleBase" id="RU362111"/>
    </source>
</evidence>
<comment type="function">
    <text evidence="11">Removes the formyl group from the N-terminal Met of newly synthesized proteins.</text>
</comment>